<protein>
    <recommendedName>
        <fullName evidence="3">B box-type domain-containing protein</fullName>
    </recommendedName>
</protein>
<dbReference type="AlphaFoldDB" id="A0A6J8AKX6"/>
<reference evidence="1 2" key="1">
    <citation type="submission" date="2020-06" db="EMBL/GenBank/DDBJ databases">
        <authorList>
            <person name="Li R."/>
            <person name="Bekaert M."/>
        </authorList>
    </citation>
    <scope>NUCLEOTIDE SEQUENCE [LARGE SCALE GENOMIC DNA]</scope>
    <source>
        <strain evidence="2">wild</strain>
    </source>
</reference>
<keyword evidence="2" id="KW-1185">Reference proteome</keyword>
<dbReference type="SUPFAM" id="SSF57845">
    <property type="entry name" value="B-box zinc-binding domain"/>
    <property type="match status" value="1"/>
</dbReference>
<accession>A0A6J8AKX6</accession>
<dbReference type="EMBL" id="CACVKT020001626">
    <property type="protein sequence ID" value="CAC5369891.1"/>
    <property type="molecule type" value="Genomic_DNA"/>
</dbReference>
<sequence length="198" mass="23528">MNLNSNVARDCEKLHRKSRRFKSHEPISAQDYQKLRTLIKEISSMCRNHNKRYELYCSVHSCPCCIKCKTDKHQKCRDMKPLSEILRKVKSSASVHLFQKDLKDVKEDLFEAIRLLKTKILTKNFQKTKAVEKVRNMRKSITDYLSGLEQKILNDLETNYSKLKSNMNIFVQQMERRASQIDQMQRYFNMLTENSTEL</sequence>
<dbReference type="Proteomes" id="UP000507470">
    <property type="component" value="Unassembled WGS sequence"/>
</dbReference>
<proteinExistence type="predicted"/>
<evidence type="ECO:0000313" key="1">
    <source>
        <dbReference type="EMBL" id="CAC5369891.1"/>
    </source>
</evidence>
<evidence type="ECO:0000313" key="2">
    <source>
        <dbReference type="Proteomes" id="UP000507470"/>
    </source>
</evidence>
<evidence type="ECO:0008006" key="3">
    <source>
        <dbReference type="Google" id="ProtNLM"/>
    </source>
</evidence>
<gene>
    <name evidence="1" type="ORF">MCOR_8919</name>
</gene>
<name>A0A6J8AKX6_MYTCO</name>
<organism evidence="1 2">
    <name type="scientific">Mytilus coruscus</name>
    <name type="common">Sea mussel</name>
    <dbReference type="NCBI Taxonomy" id="42192"/>
    <lineage>
        <taxon>Eukaryota</taxon>
        <taxon>Metazoa</taxon>
        <taxon>Spiralia</taxon>
        <taxon>Lophotrochozoa</taxon>
        <taxon>Mollusca</taxon>
        <taxon>Bivalvia</taxon>
        <taxon>Autobranchia</taxon>
        <taxon>Pteriomorphia</taxon>
        <taxon>Mytilida</taxon>
        <taxon>Mytiloidea</taxon>
        <taxon>Mytilidae</taxon>
        <taxon>Mytilinae</taxon>
        <taxon>Mytilus</taxon>
    </lineage>
</organism>
<dbReference type="Gene3D" id="3.30.160.60">
    <property type="entry name" value="Classic Zinc Finger"/>
    <property type="match status" value="1"/>
</dbReference>